<keyword evidence="3" id="KW-1185">Reference proteome</keyword>
<feature type="compositionally biased region" description="Basic and acidic residues" evidence="1">
    <location>
        <begin position="40"/>
        <end position="53"/>
    </location>
</feature>
<sequence>MSTSPPSVAHGRPWTPPDTDSDFFTDPFATDSVASDDLADLRDLGDSWPDHELISPSSSRRPKPTSTATDPYYSVKPSRKSDAHAQDGRLEYSPDVDSTAIKAPSLASMRPLLDVHRYPSAPTLRGVGEPTTHKSRSQDKVTQLSAPHTPVKSIKATGSYQNGIPQYPYTPDSTRISRPSALPTSMNPLRPMPWNSESRKPATLMQSALSSCILHLENLIDTRQPNDEQMEYLVTKFEEMAQFLSAPEAQSRQSDDYLFSELDPPSGLGITNAGTDERAKEISLGVGYVLGVEKFIHGIKKYTEDLKMRMDEVKTLNSIQVDIIGDLRRELQSKVNSSPQLEEEHPEIEDEGEEEERGEAQESQDTPPQRPGFWTAVGEALDAVGEMLFEW</sequence>
<feature type="compositionally biased region" description="Low complexity" evidence="1">
    <location>
        <begin position="55"/>
        <end position="67"/>
    </location>
</feature>
<feature type="region of interest" description="Disordered" evidence="1">
    <location>
        <begin position="1"/>
        <end position="28"/>
    </location>
</feature>
<proteinExistence type="predicted"/>
<feature type="region of interest" description="Disordered" evidence="1">
    <location>
        <begin position="120"/>
        <end position="175"/>
    </location>
</feature>
<evidence type="ECO:0000313" key="3">
    <source>
        <dbReference type="Proteomes" id="UP000799291"/>
    </source>
</evidence>
<name>A0A6G1JGK3_9PLEO</name>
<dbReference type="EMBL" id="MU005572">
    <property type="protein sequence ID" value="KAF2689697.1"/>
    <property type="molecule type" value="Genomic_DNA"/>
</dbReference>
<dbReference type="Proteomes" id="UP000799291">
    <property type="component" value="Unassembled WGS sequence"/>
</dbReference>
<feature type="region of interest" description="Disordered" evidence="1">
    <location>
        <begin position="40"/>
        <end position="94"/>
    </location>
</feature>
<evidence type="ECO:0000256" key="1">
    <source>
        <dbReference type="SAM" id="MobiDB-lite"/>
    </source>
</evidence>
<dbReference type="OrthoDB" id="3799016at2759"/>
<feature type="compositionally biased region" description="Basic and acidic residues" evidence="1">
    <location>
        <begin position="79"/>
        <end position="92"/>
    </location>
</feature>
<protein>
    <submittedName>
        <fullName evidence="2">Uncharacterized protein</fullName>
    </submittedName>
</protein>
<evidence type="ECO:0000313" key="2">
    <source>
        <dbReference type="EMBL" id="KAF2689697.1"/>
    </source>
</evidence>
<organism evidence="2 3">
    <name type="scientific">Lentithecium fluviatile CBS 122367</name>
    <dbReference type="NCBI Taxonomy" id="1168545"/>
    <lineage>
        <taxon>Eukaryota</taxon>
        <taxon>Fungi</taxon>
        <taxon>Dikarya</taxon>
        <taxon>Ascomycota</taxon>
        <taxon>Pezizomycotina</taxon>
        <taxon>Dothideomycetes</taxon>
        <taxon>Pleosporomycetidae</taxon>
        <taxon>Pleosporales</taxon>
        <taxon>Massarineae</taxon>
        <taxon>Lentitheciaceae</taxon>
        <taxon>Lentithecium</taxon>
    </lineage>
</organism>
<gene>
    <name evidence="2" type="ORF">K458DRAFT_384330</name>
</gene>
<accession>A0A6G1JGK3</accession>
<feature type="region of interest" description="Disordered" evidence="1">
    <location>
        <begin position="334"/>
        <end position="373"/>
    </location>
</feature>
<feature type="compositionally biased region" description="Acidic residues" evidence="1">
    <location>
        <begin position="344"/>
        <end position="357"/>
    </location>
</feature>
<reference evidence="2" key="1">
    <citation type="journal article" date="2020" name="Stud. Mycol.">
        <title>101 Dothideomycetes genomes: a test case for predicting lifestyles and emergence of pathogens.</title>
        <authorList>
            <person name="Haridas S."/>
            <person name="Albert R."/>
            <person name="Binder M."/>
            <person name="Bloem J."/>
            <person name="Labutti K."/>
            <person name="Salamov A."/>
            <person name="Andreopoulos B."/>
            <person name="Baker S."/>
            <person name="Barry K."/>
            <person name="Bills G."/>
            <person name="Bluhm B."/>
            <person name="Cannon C."/>
            <person name="Castanera R."/>
            <person name="Culley D."/>
            <person name="Daum C."/>
            <person name="Ezra D."/>
            <person name="Gonzalez J."/>
            <person name="Henrissat B."/>
            <person name="Kuo A."/>
            <person name="Liang C."/>
            <person name="Lipzen A."/>
            <person name="Lutzoni F."/>
            <person name="Magnuson J."/>
            <person name="Mondo S."/>
            <person name="Nolan M."/>
            <person name="Ohm R."/>
            <person name="Pangilinan J."/>
            <person name="Park H.-J."/>
            <person name="Ramirez L."/>
            <person name="Alfaro M."/>
            <person name="Sun H."/>
            <person name="Tritt A."/>
            <person name="Yoshinaga Y."/>
            <person name="Zwiers L.-H."/>
            <person name="Turgeon B."/>
            <person name="Goodwin S."/>
            <person name="Spatafora J."/>
            <person name="Crous P."/>
            <person name="Grigoriev I."/>
        </authorList>
    </citation>
    <scope>NUCLEOTIDE SEQUENCE</scope>
    <source>
        <strain evidence="2">CBS 122367</strain>
    </source>
</reference>
<dbReference type="AlphaFoldDB" id="A0A6G1JGK3"/>